<evidence type="ECO:0000256" key="8">
    <source>
        <dbReference type="ARBA" id="ARBA00022679"/>
    </source>
</evidence>
<evidence type="ECO:0000313" key="17">
    <source>
        <dbReference type="EMBL" id="CBG40157.1"/>
    </source>
</evidence>
<keyword evidence="10 16" id="KW-0418">Kinase</keyword>
<evidence type="ECO:0000256" key="11">
    <source>
        <dbReference type="ARBA" id="ARBA00022840"/>
    </source>
</evidence>
<dbReference type="GO" id="GO:0046872">
    <property type="term" value="F:metal ion binding"/>
    <property type="evidence" value="ECO:0007669"/>
    <property type="project" value="UniProtKB-KW"/>
</dbReference>
<dbReference type="InterPro" id="IPR004619">
    <property type="entry name" value="Type_III_PanK"/>
</dbReference>
<dbReference type="SUPFAM" id="SSF53067">
    <property type="entry name" value="Actin-like ATPase domain"/>
    <property type="match status" value="2"/>
</dbReference>
<dbReference type="NCBIfam" id="NF009872">
    <property type="entry name" value="PRK13333.1"/>
    <property type="match status" value="1"/>
</dbReference>
<accession>D3UI34</accession>
<evidence type="ECO:0000256" key="14">
    <source>
        <dbReference type="ARBA" id="ARBA00038036"/>
    </source>
</evidence>
<comment type="catalytic activity">
    <reaction evidence="1 16">
        <text>(R)-pantothenate + ATP = (R)-4'-phosphopantothenate + ADP + H(+)</text>
        <dbReference type="Rhea" id="RHEA:16373"/>
        <dbReference type="ChEBI" id="CHEBI:10986"/>
        <dbReference type="ChEBI" id="CHEBI:15378"/>
        <dbReference type="ChEBI" id="CHEBI:29032"/>
        <dbReference type="ChEBI" id="CHEBI:30616"/>
        <dbReference type="ChEBI" id="CHEBI:456216"/>
        <dbReference type="EC" id="2.7.1.33"/>
    </reaction>
</comment>
<dbReference type="GO" id="GO:0005737">
    <property type="term" value="C:cytoplasm"/>
    <property type="evidence" value="ECO:0007669"/>
    <property type="project" value="UniProtKB-SubCell"/>
</dbReference>
<comment type="similarity">
    <text evidence="14 16">Belongs to the type III pantothenate kinase family.</text>
</comment>
<evidence type="ECO:0000256" key="16">
    <source>
        <dbReference type="HAMAP-Rule" id="MF_01274"/>
    </source>
</evidence>
<feature type="binding site" evidence="16">
    <location>
        <begin position="5"/>
        <end position="12"/>
    </location>
    <ligand>
        <name>ATP</name>
        <dbReference type="ChEBI" id="CHEBI:30616"/>
    </ligand>
</feature>
<organism evidence="17 18">
    <name type="scientific">Helicobacter mustelae (strain ATCC 43772 / CCUG 25715 / CIP 103759 / LMG 18044 / NCTC 12198 / R85-136P)</name>
    <name type="common">Campylobacter mustelae</name>
    <dbReference type="NCBI Taxonomy" id="679897"/>
    <lineage>
        <taxon>Bacteria</taxon>
        <taxon>Pseudomonadati</taxon>
        <taxon>Campylobacterota</taxon>
        <taxon>Epsilonproteobacteria</taxon>
        <taxon>Campylobacterales</taxon>
        <taxon>Helicobacteraceae</taxon>
        <taxon>Helicobacter</taxon>
    </lineage>
</organism>
<evidence type="ECO:0000256" key="2">
    <source>
        <dbReference type="ARBA" id="ARBA00001958"/>
    </source>
</evidence>
<keyword evidence="11 16" id="KW-0067">ATP-binding</keyword>
<dbReference type="UniPathway" id="UPA00241">
    <property type="reaction ID" value="UER00352"/>
</dbReference>
<keyword evidence="12 16" id="KW-0630">Potassium</keyword>
<dbReference type="GO" id="GO:0005524">
    <property type="term" value="F:ATP binding"/>
    <property type="evidence" value="ECO:0007669"/>
    <property type="project" value="UniProtKB-UniRule"/>
</dbReference>
<dbReference type="Proteomes" id="UP000001522">
    <property type="component" value="Chromosome"/>
</dbReference>
<dbReference type="EMBL" id="FN555004">
    <property type="protein sequence ID" value="CBG40157.1"/>
    <property type="molecule type" value="Genomic_DNA"/>
</dbReference>
<dbReference type="GO" id="GO:0004594">
    <property type="term" value="F:pantothenate kinase activity"/>
    <property type="evidence" value="ECO:0007669"/>
    <property type="project" value="UniProtKB-UniRule"/>
</dbReference>
<dbReference type="PANTHER" id="PTHR34265">
    <property type="entry name" value="TYPE III PANTOTHENATE KINASE"/>
    <property type="match status" value="1"/>
</dbReference>
<comment type="subcellular location">
    <subcellularLocation>
        <location evidence="3 16">Cytoplasm</location>
    </subcellularLocation>
</comment>
<comment type="cofactor">
    <cofactor evidence="2">
        <name>K(+)</name>
        <dbReference type="ChEBI" id="CHEBI:29103"/>
    </cofactor>
</comment>
<evidence type="ECO:0000256" key="5">
    <source>
        <dbReference type="ARBA" id="ARBA00011738"/>
    </source>
</evidence>
<proteinExistence type="inferred from homology"/>
<feature type="binding site" evidence="16">
    <location>
        <position position="145"/>
    </location>
    <ligand>
        <name>substrate</name>
    </ligand>
</feature>
<evidence type="ECO:0000256" key="10">
    <source>
        <dbReference type="ARBA" id="ARBA00022777"/>
    </source>
</evidence>
<feature type="binding site" evidence="16">
    <location>
        <position position="90"/>
    </location>
    <ligand>
        <name>K(+)</name>
        <dbReference type="ChEBI" id="CHEBI:29103"/>
    </ligand>
</feature>
<dbReference type="NCBIfam" id="TIGR00671">
    <property type="entry name" value="baf"/>
    <property type="match status" value="1"/>
</dbReference>
<keyword evidence="18" id="KW-1185">Reference proteome</keyword>
<dbReference type="GO" id="GO:0015937">
    <property type="term" value="P:coenzyme A biosynthetic process"/>
    <property type="evidence" value="ECO:0007669"/>
    <property type="project" value="UniProtKB-UniRule"/>
</dbReference>
<feature type="binding site" evidence="16">
    <location>
        <position position="93"/>
    </location>
    <ligand>
        <name>ATP</name>
        <dbReference type="ChEBI" id="CHEBI:30616"/>
    </ligand>
</feature>
<evidence type="ECO:0000256" key="7">
    <source>
        <dbReference type="ARBA" id="ARBA00022490"/>
    </source>
</evidence>
<dbReference type="EC" id="2.7.1.33" evidence="6 16"/>
<evidence type="ECO:0000256" key="12">
    <source>
        <dbReference type="ARBA" id="ARBA00022958"/>
    </source>
</evidence>
<feature type="binding site" evidence="16">
    <location>
        <begin position="73"/>
        <end position="76"/>
    </location>
    <ligand>
        <name>substrate</name>
    </ligand>
</feature>
<evidence type="ECO:0000256" key="4">
    <source>
        <dbReference type="ARBA" id="ARBA00005225"/>
    </source>
</evidence>
<feature type="active site" description="Proton acceptor" evidence="16">
    <location>
        <position position="75"/>
    </location>
</feature>
<dbReference type="STRING" id="679897.HMU09000"/>
<protein>
    <recommendedName>
        <fullName evidence="15 16">Type III pantothenate kinase</fullName>
        <ecNumber evidence="6 16">2.7.1.33</ecNumber>
    </recommendedName>
    <alternativeName>
        <fullName evidence="16">PanK-III</fullName>
    </alternativeName>
    <alternativeName>
        <fullName evidence="16">Pantothenic acid kinase</fullName>
    </alternativeName>
</protein>
<comment type="pathway">
    <text evidence="4 16">Cofactor biosynthesis; coenzyme A biosynthesis; CoA from (R)-pantothenate: step 1/5.</text>
</comment>
<reference evidence="17 18" key="1">
    <citation type="journal article" date="2010" name="BMC Genomics">
        <title>Comparative genomics and proteomics of Helicobacter mustelae, an ulcerogenic and carcinogenic gastric pathogen.</title>
        <authorList>
            <person name="O'Toole P.W."/>
            <person name="Snelling W.J."/>
            <person name="Canchaya C."/>
            <person name="Forde B.M."/>
            <person name="Hardie K.R."/>
            <person name="Josenhans C."/>
            <person name="Graham R.L.J."/>
            <person name="McMullan G."/>
            <person name="Parkhill J."/>
            <person name="Belda E."/>
            <person name="Bentley S.D."/>
        </authorList>
    </citation>
    <scope>NUCLEOTIDE SEQUENCE [LARGE SCALE GENOMIC DNA]</scope>
    <source>
        <strain evidence="18">ATCC 43772 / LMG 18044 / NCTC 12198 / 12198</strain>
    </source>
</reference>
<sequence>MILCDIGNTHLHFYNQKSIWRVLPEHLNKSFLNDEIYYISVCREYEERLLKMSKRCCNVGSLISIDTSYAGLGVDRRAACVSVRDGVVIDAGSAITIDIMEDSTHLGGCILPGLYAYSNAFAEISPALKKPLHFQVSLEDLPQATQDAMSFGVLKGISLLVADMAKDKKIYITGGDGKFFSKLLPNSIYDEMLIFRGMEACIQKAIQKGVL</sequence>
<keyword evidence="7 16" id="KW-0963">Cytoplasm</keyword>
<feature type="binding site" evidence="16">
    <location>
        <position position="69"/>
    </location>
    <ligand>
        <name>substrate</name>
    </ligand>
</feature>
<keyword evidence="13 16" id="KW-0173">Coenzyme A biosynthesis</keyword>
<keyword evidence="9 16" id="KW-0547">Nucleotide-binding</keyword>
<evidence type="ECO:0000256" key="1">
    <source>
        <dbReference type="ARBA" id="ARBA00001206"/>
    </source>
</evidence>
<name>D3UI34_HELM1</name>
<dbReference type="HOGENOM" id="CLU_1213471_0_0_7"/>
<dbReference type="AlphaFoldDB" id="D3UI34"/>
<dbReference type="InterPro" id="IPR043129">
    <property type="entry name" value="ATPase_NBD"/>
</dbReference>
<evidence type="ECO:0000313" key="18">
    <source>
        <dbReference type="Proteomes" id="UP000001522"/>
    </source>
</evidence>
<dbReference type="KEGG" id="hms:HMU09000"/>
<dbReference type="Pfam" id="PF03309">
    <property type="entry name" value="Pan_kinase"/>
    <property type="match status" value="1"/>
</dbReference>
<dbReference type="CDD" id="cd24015">
    <property type="entry name" value="ASKHA_NBD_PanK-III"/>
    <property type="match status" value="1"/>
</dbReference>
<comment type="function">
    <text evidence="16">Catalyzes the phosphorylation of pantothenate (Pan), the first step in CoA biosynthesis.</text>
</comment>
<dbReference type="eggNOG" id="COG1521">
    <property type="taxonomic scope" value="Bacteria"/>
</dbReference>
<comment type="subunit">
    <text evidence="5 16">Homodimer.</text>
</comment>
<gene>
    <name evidence="16" type="primary">coaX</name>
    <name evidence="17" type="ordered locus">HMU09000</name>
</gene>
<evidence type="ECO:0000256" key="6">
    <source>
        <dbReference type="ARBA" id="ARBA00012102"/>
    </source>
</evidence>
<evidence type="ECO:0000256" key="3">
    <source>
        <dbReference type="ARBA" id="ARBA00004496"/>
    </source>
</evidence>
<dbReference type="PANTHER" id="PTHR34265:SF1">
    <property type="entry name" value="TYPE III PANTOTHENATE KINASE"/>
    <property type="match status" value="1"/>
</dbReference>
<dbReference type="Gene3D" id="3.30.420.40">
    <property type="match status" value="2"/>
</dbReference>
<comment type="cofactor">
    <cofactor evidence="16">
        <name>NH4(+)</name>
        <dbReference type="ChEBI" id="CHEBI:28938"/>
    </cofactor>
    <cofactor evidence="16">
        <name>K(+)</name>
        <dbReference type="ChEBI" id="CHEBI:29103"/>
    </cofactor>
    <text evidence="16">A monovalent cation. Ammonium or potassium.</text>
</comment>
<evidence type="ECO:0000256" key="9">
    <source>
        <dbReference type="ARBA" id="ARBA00022741"/>
    </source>
</evidence>
<evidence type="ECO:0000256" key="15">
    <source>
        <dbReference type="ARBA" id="ARBA00040883"/>
    </source>
</evidence>
<evidence type="ECO:0000256" key="13">
    <source>
        <dbReference type="ARBA" id="ARBA00022993"/>
    </source>
</evidence>
<dbReference type="HAMAP" id="MF_01274">
    <property type="entry name" value="Pantothen_kinase_3"/>
    <property type="match status" value="1"/>
</dbReference>
<keyword evidence="8 16" id="KW-0808">Transferase</keyword>
<keyword evidence="16" id="KW-0479">Metal-binding</keyword>